<feature type="compositionally biased region" description="Polar residues" evidence="4">
    <location>
        <begin position="340"/>
        <end position="377"/>
    </location>
</feature>
<dbReference type="NCBIfam" id="TIGR00293">
    <property type="entry name" value="prefoldin subunit alpha"/>
    <property type="match status" value="1"/>
</dbReference>
<dbReference type="GO" id="GO:0005634">
    <property type="term" value="C:nucleus"/>
    <property type="evidence" value="ECO:0007669"/>
    <property type="project" value="UniProtKB-SubCell"/>
</dbReference>
<dbReference type="InterPro" id="IPR004127">
    <property type="entry name" value="Prefoldin_subunit_alpha"/>
</dbReference>
<dbReference type="GO" id="GO:0009409">
    <property type="term" value="P:response to cold"/>
    <property type="evidence" value="ECO:0007669"/>
    <property type="project" value="UniProtKB-ARBA"/>
</dbReference>
<proteinExistence type="inferred from homology"/>
<name>A0A5D3BZL3_CUCMM</name>
<evidence type="ECO:0000313" key="5">
    <source>
        <dbReference type="EMBL" id="TYK04987.1"/>
    </source>
</evidence>
<comment type="subcellular location">
    <subcellularLocation>
        <location evidence="1">Nucleus</location>
    </subcellularLocation>
</comment>
<comment type="caution">
    <text evidence="5">The sequence shown here is derived from an EMBL/GenBank/DDBJ whole genome shotgun (WGS) entry which is preliminary data.</text>
</comment>
<gene>
    <name evidence="5" type="ORF">E5676_scaffold143G002120</name>
</gene>
<evidence type="ECO:0000256" key="4">
    <source>
        <dbReference type="SAM" id="MobiDB-lite"/>
    </source>
</evidence>
<dbReference type="GO" id="GO:0000122">
    <property type="term" value="P:negative regulation of transcription by RNA polymerase II"/>
    <property type="evidence" value="ECO:0007669"/>
    <property type="project" value="TreeGrafter"/>
</dbReference>
<protein>
    <submittedName>
        <fullName evidence="5">RNA polymerase II subunit 5-mediating protein-like protein isoform X1</fullName>
    </submittedName>
</protein>
<dbReference type="InterPro" id="IPR052255">
    <property type="entry name" value="RNA_pol_II_subunit5-mediator"/>
</dbReference>
<dbReference type="Proteomes" id="UP000321947">
    <property type="component" value="Unassembled WGS sequence"/>
</dbReference>
<dbReference type="AlphaFoldDB" id="A0A5D3BZL3"/>
<evidence type="ECO:0000256" key="1">
    <source>
        <dbReference type="ARBA" id="ARBA00004123"/>
    </source>
</evidence>
<comment type="similarity">
    <text evidence="3">Belongs to the RNA polymerase II subunit 5-mediating protein family.</text>
</comment>
<evidence type="ECO:0000256" key="2">
    <source>
        <dbReference type="ARBA" id="ARBA00023242"/>
    </source>
</evidence>
<dbReference type="SUPFAM" id="SSF46579">
    <property type="entry name" value="Prefoldin"/>
    <property type="match status" value="1"/>
</dbReference>
<dbReference type="GO" id="GO:0006457">
    <property type="term" value="P:protein folding"/>
    <property type="evidence" value="ECO:0007669"/>
    <property type="project" value="UniProtKB-ARBA"/>
</dbReference>
<dbReference type="PANTHER" id="PTHR15111">
    <property type="entry name" value="RNA POLYMERASE II SUBUNIT 5-MEDIATING PROTEIN NNX3"/>
    <property type="match status" value="1"/>
</dbReference>
<organism evidence="5 6">
    <name type="scientific">Cucumis melo var. makuwa</name>
    <name type="common">Oriental melon</name>
    <dbReference type="NCBI Taxonomy" id="1194695"/>
    <lineage>
        <taxon>Eukaryota</taxon>
        <taxon>Viridiplantae</taxon>
        <taxon>Streptophyta</taxon>
        <taxon>Embryophyta</taxon>
        <taxon>Tracheophyta</taxon>
        <taxon>Spermatophyta</taxon>
        <taxon>Magnoliopsida</taxon>
        <taxon>eudicotyledons</taxon>
        <taxon>Gunneridae</taxon>
        <taxon>Pentapetalae</taxon>
        <taxon>rosids</taxon>
        <taxon>fabids</taxon>
        <taxon>Cucurbitales</taxon>
        <taxon>Cucurbitaceae</taxon>
        <taxon>Benincaseae</taxon>
        <taxon>Cucumis</taxon>
    </lineage>
</organism>
<dbReference type="Pfam" id="PF02996">
    <property type="entry name" value="Prefoldin"/>
    <property type="match status" value="1"/>
</dbReference>
<feature type="compositionally biased region" description="Polar residues" evidence="4">
    <location>
        <begin position="426"/>
        <end position="438"/>
    </location>
</feature>
<feature type="region of interest" description="Disordered" evidence="4">
    <location>
        <begin position="336"/>
        <end position="448"/>
    </location>
</feature>
<dbReference type="PANTHER" id="PTHR15111:SF0">
    <property type="entry name" value="UNCONVENTIONAL PREFOLDIN RPB5 INTERACTOR 1"/>
    <property type="match status" value="1"/>
</dbReference>
<dbReference type="GO" id="GO:0003682">
    <property type="term" value="F:chromatin binding"/>
    <property type="evidence" value="ECO:0007669"/>
    <property type="project" value="TreeGrafter"/>
</dbReference>
<reference evidence="5 6" key="1">
    <citation type="submission" date="2019-08" db="EMBL/GenBank/DDBJ databases">
        <title>Draft genome sequences of two oriental melons (Cucumis melo L. var makuwa).</title>
        <authorList>
            <person name="Kwon S.-Y."/>
        </authorList>
    </citation>
    <scope>NUCLEOTIDE SEQUENCE [LARGE SCALE GENOMIC DNA]</scope>
    <source>
        <strain evidence="6">cv. Chang Bougi</strain>
        <tissue evidence="5">Leaf</tissue>
    </source>
</reference>
<sequence length="448" mass="49828">MRKRRESERGPAGEQAVGVRGGVWILSSPSLSTSRLPLKVDWLIVEVSREAIRPYGLTIRACLLRLESQSGVIMEAGRVKGTVTPLSSLFPAQDARKAASRVQAAISENQKKLEQLQGFITDNENMIKLVQKLPEELHHEVMVPFGKAAFFPGRLIHTNEFLVLLGEGYYAERTSKQTVEILKRRGKALDSQVDSLKATMDNLKAEASFFDATASEAEEGLVEIKEEYVEENFCEQELTSGVNKQDVTRVSGVDEAKIAEIDAEYARMMARFDELEKEEELAAANGNKSDDEDEEEKETPNQSLEKFYDDKQSYSEGSTSAWLRDENVSSKELLDKYQKQQEASTNPSNCSGLSVQSSPKEDVTSGNSSLTQSQRVRNPNPAAKSVKFAEVKEKTQTLPPSTSQAFTGSIIERPPIIPKTSKQETETPLQPSGSQPSKPVSRFKMQRR</sequence>
<evidence type="ECO:0000256" key="3">
    <source>
        <dbReference type="ARBA" id="ARBA00038295"/>
    </source>
</evidence>
<dbReference type="CDD" id="cd23159">
    <property type="entry name" value="Prefoldin_URI1"/>
    <property type="match status" value="1"/>
</dbReference>
<dbReference type="GO" id="GO:0003714">
    <property type="term" value="F:transcription corepressor activity"/>
    <property type="evidence" value="ECO:0007669"/>
    <property type="project" value="TreeGrafter"/>
</dbReference>
<dbReference type="InterPro" id="IPR009053">
    <property type="entry name" value="Prefoldin"/>
</dbReference>
<dbReference type="GO" id="GO:0019212">
    <property type="term" value="F:phosphatase inhibitor activity"/>
    <property type="evidence" value="ECO:0007669"/>
    <property type="project" value="TreeGrafter"/>
</dbReference>
<feature type="compositionally biased region" description="Polar residues" evidence="4">
    <location>
        <begin position="396"/>
        <end position="407"/>
    </location>
</feature>
<keyword evidence="2" id="KW-0539">Nucleus</keyword>
<evidence type="ECO:0000313" key="6">
    <source>
        <dbReference type="Proteomes" id="UP000321947"/>
    </source>
</evidence>
<dbReference type="EMBL" id="SSTD01014011">
    <property type="protein sequence ID" value="TYK04987.1"/>
    <property type="molecule type" value="Genomic_DNA"/>
</dbReference>
<dbReference type="Gene3D" id="1.10.287.370">
    <property type="match status" value="1"/>
</dbReference>
<feature type="region of interest" description="Disordered" evidence="4">
    <location>
        <begin position="277"/>
        <end position="323"/>
    </location>
</feature>
<accession>A0A5D3BZL3</accession>